<dbReference type="EMBL" id="CAADRP010002151">
    <property type="protein sequence ID" value="VFU62327.1"/>
    <property type="molecule type" value="Genomic_DNA"/>
</dbReference>
<name>A0A6N2N8Y5_SALVM</name>
<dbReference type="PANTHER" id="PTHR31964">
    <property type="entry name" value="ADENINE NUCLEOTIDE ALPHA HYDROLASES-LIKE SUPERFAMILY PROTEIN"/>
    <property type="match status" value="1"/>
</dbReference>
<proteinExistence type="predicted"/>
<organism evidence="2">
    <name type="scientific">Salix viminalis</name>
    <name type="common">Common osier</name>
    <name type="synonym">Basket willow</name>
    <dbReference type="NCBI Taxonomy" id="40686"/>
    <lineage>
        <taxon>Eukaryota</taxon>
        <taxon>Viridiplantae</taxon>
        <taxon>Streptophyta</taxon>
        <taxon>Embryophyta</taxon>
        <taxon>Tracheophyta</taxon>
        <taxon>Spermatophyta</taxon>
        <taxon>Magnoliopsida</taxon>
        <taxon>eudicotyledons</taxon>
        <taxon>Gunneridae</taxon>
        <taxon>Pentapetalae</taxon>
        <taxon>rosids</taxon>
        <taxon>fabids</taxon>
        <taxon>Malpighiales</taxon>
        <taxon>Salicaceae</taxon>
        <taxon>Saliceae</taxon>
        <taxon>Salix</taxon>
    </lineage>
</organism>
<gene>
    <name evidence="2" type="ORF">SVIM_LOCUS471121</name>
</gene>
<dbReference type="CDD" id="cd23659">
    <property type="entry name" value="USP_At3g01520-like"/>
    <property type="match status" value="1"/>
</dbReference>
<dbReference type="InterPro" id="IPR006016">
    <property type="entry name" value="UspA"/>
</dbReference>
<evidence type="ECO:0000313" key="2">
    <source>
        <dbReference type="EMBL" id="VFU62327.1"/>
    </source>
</evidence>
<accession>A0A6N2N8Y5</accession>
<feature type="domain" description="UspA" evidence="1">
    <location>
        <begin position="19"/>
        <end position="167"/>
    </location>
</feature>
<reference evidence="2" key="1">
    <citation type="submission" date="2019-03" db="EMBL/GenBank/DDBJ databases">
        <authorList>
            <person name="Mank J."/>
            <person name="Almeida P."/>
        </authorList>
    </citation>
    <scope>NUCLEOTIDE SEQUENCE</scope>
    <source>
        <strain evidence="2">78183</strain>
    </source>
</reference>
<dbReference type="InterPro" id="IPR014729">
    <property type="entry name" value="Rossmann-like_a/b/a_fold"/>
</dbReference>
<dbReference type="InterPro" id="IPR006015">
    <property type="entry name" value="Universal_stress_UspA"/>
</dbReference>
<dbReference type="SUPFAM" id="SSF52402">
    <property type="entry name" value="Adenine nucleotide alpha hydrolases-like"/>
    <property type="match status" value="1"/>
</dbReference>
<sequence>MQEQVVQQPLKEVLIRKRMRIMVAIDESDGSFHSLKWALNHLVDEIAPTNVPSQEESSLITLVHVHHPFQHYVFPAGPGGAVRKAQAENDAVLLSRALQMCKDKMIKAESHILEGDPKDKICQATEQMQVDLLVLGSRGLGKIKRAFLGSVSDYCAHHAKCPVLIVKPPLEITKETSSKSKER</sequence>
<evidence type="ECO:0000259" key="1">
    <source>
        <dbReference type="Pfam" id="PF00582"/>
    </source>
</evidence>
<dbReference type="PRINTS" id="PR01438">
    <property type="entry name" value="UNVRSLSTRESS"/>
</dbReference>
<protein>
    <recommendedName>
        <fullName evidence="1">UspA domain-containing protein</fullName>
    </recommendedName>
</protein>
<dbReference type="Gene3D" id="3.40.50.620">
    <property type="entry name" value="HUPs"/>
    <property type="match status" value="1"/>
</dbReference>
<dbReference type="AlphaFoldDB" id="A0A6N2N8Y5"/>
<dbReference type="PANTHER" id="PTHR31964:SF124">
    <property type="entry name" value="ADENINE NUCLEOTIDE ALPHA HYDROLASES-LIKE SUPERFAMILY PROTEIN"/>
    <property type="match status" value="1"/>
</dbReference>
<dbReference type="Pfam" id="PF00582">
    <property type="entry name" value="Usp"/>
    <property type="match status" value="1"/>
</dbReference>